<dbReference type="Gene3D" id="2.60.120.370">
    <property type="entry name" value="YhcH/YjgK/YiaL"/>
    <property type="match status" value="1"/>
</dbReference>
<accession>A0A1Q8EC69</accession>
<evidence type="ECO:0000313" key="4">
    <source>
        <dbReference type="Proteomes" id="UP000255213"/>
    </source>
</evidence>
<dbReference type="RefSeq" id="WP_075099603.1">
    <property type="nucleotide sequence ID" value="NZ_MSJL01000035.1"/>
</dbReference>
<dbReference type="Pfam" id="PF04074">
    <property type="entry name" value="DUF386"/>
    <property type="match status" value="1"/>
</dbReference>
<dbReference type="Proteomes" id="UP000255213">
    <property type="component" value="Unassembled WGS sequence"/>
</dbReference>
<dbReference type="InterPro" id="IPR037012">
    <property type="entry name" value="NanQ/TabA/YiaL_sf"/>
</dbReference>
<dbReference type="GO" id="GO:0005829">
    <property type="term" value="C:cytosol"/>
    <property type="evidence" value="ECO:0007669"/>
    <property type="project" value="TreeGrafter"/>
</dbReference>
<name>A0A1Q8EC69_STRAI</name>
<organism evidence="1 3">
    <name type="scientific">Streptococcus acidominimus</name>
    <dbReference type="NCBI Taxonomy" id="1326"/>
    <lineage>
        <taxon>Bacteria</taxon>
        <taxon>Bacillati</taxon>
        <taxon>Bacillota</taxon>
        <taxon>Bacilli</taxon>
        <taxon>Lactobacillales</taxon>
        <taxon>Streptococcaceae</taxon>
        <taxon>Streptococcus</taxon>
    </lineage>
</organism>
<reference evidence="3" key="1">
    <citation type="submission" date="2016-12" db="EMBL/GenBank/DDBJ databases">
        <authorList>
            <person name="Gulvik C.A."/>
        </authorList>
    </citation>
    <scope>NUCLEOTIDE SEQUENCE [LARGE SCALE GENOMIC DNA]</scope>
    <source>
        <strain evidence="3">ATCC 51725</strain>
    </source>
</reference>
<dbReference type="OrthoDB" id="9792756at2"/>
<reference evidence="2 4" key="3">
    <citation type="submission" date="2018-06" db="EMBL/GenBank/DDBJ databases">
        <authorList>
            <consortium name="Pathogen Informatics"/>
            <person name="Doyle S."/>
        </authorList>
    </citation>
    <scope>NUCLEOTIDE SEQUENCE [LARGE SCALE GENOMIC DNA]</scope>
    <source>
        <strain evidence="2 4">NCTC12957</strain>
    </source>
</reference>
<dbReference type="NCBIfam" id="TIGR00022">
    <property type="entry name" value="YhcH/YjgK/YiaL family protein"/>
    <property type="match status" value="1"/>
</dbReference>
<dbReference type="Proteomes" id="UP000186437">
    <property type="component" value="Unassembled WGS sequence"/>
</dbReference>
<dbReference type="SUPFAM" id="SSF51197">
    <property type="entry name" value="Clavaminate synthase-like"/>
    <property type="match status" value="1"/>
</dbReference>
<keyword evidence="3" id="KW-1185">Reference proteome</keyword>
<evidence type="ECO:0000313" key="1">
    <source>
        <dbReference type="EMBL" id="OLF49377.1"/>
    </source>
</evidence>
<proteinExistence type="predicted"/>
<dbReference type="InterPro" id="IPR004375">
    <property type="entry name" value="NanQ/TabA/YiaL"/>
</dbReference>
<dbReference type="EMBL" id="MSJL01000035">
    <property type="protein sequence ID" value="OLF49377.1"/>
    <property type="molecule type" value="Genomic_DNA"/>
</dbReference>
<protein>
    <submittedName>
        <fullName evidence="1">Beta-galactosidase</fullName>
    </submittedName>
    <submittedName>
        <fullName evidence="2">Protein yiaL</fullName>
    </submittedName>
</protein>
<evidence type="ECO:0000313" key="2">
    <source>
        <dbReference type="EMBL" id="SUN05371.1"/>
    </source>
</evidence>
<evidence type="ECO:0000313" key="3">
    <source>
        <dbReference type="Proteomes" id="UP000186437"/>
    </source>
</evidence>
<sequence>MIVTQLQDVGHYRGLHPYLDQAIDFLLTQDMSSLGSGQYLINEDKVFCFVQENQLNQELDERFEYHERYADIHLLLAGQELVRYGQIVEEVVQDYDETNDIGFVRCHLTTPIHLTEGSLAIFLPNEPHQPNLYDQAGESVRKCVVKVLMY</sequence>
<dbReference type="EMBL" id="UHEN01000001">
    <property type="protein sequence ID" value="SUN05371.1"/>
    <property type="molecule type" value="Genomic_DNA"/>
</dbReference>
<dbReference type="PANTHER" id="PTHR34986">
    <property type="entry name" value="EVOLVED BETA-GALACTOSIDASE SUBUNIT BETA"/>
    <property type="match status" value="1"/>
</dbReference>
<dbReference type="AlphaFoldDB" id="A0A1Q8EC69"/>
<reference evidence="1" key="2">
    <citation type="submission" date="2016-12" db="EMBL/GenBank/DDBJ databases">
        <authorList>
            <person name="Song W.-J."/>
            <person name="Kurnit D.M."/>
        </authorList>
    </citation>
    <scope>NUCLEOTIDE SEQUENCE [LARGE SCALE GENOMIC DNA]</scope>
    <source>
        <strain evidence="1">ATCC 51725</strain>
    </source>
</reference>
<dbReference type="PANTHER" id="PTHR34986:SF1">
    <property type="entry name" value="PROTEIN YIAL"/>
    <property type="match status" value="1"/>
</dbReference>
<gene>
    <name evidence="2" type="primary">tabA</name>
    <name evidence="1" type="ORF">BU200_07655</name>
    <name evidence="2" type="ORF">NCTC12957_00184</name>
</gene>